<dbReference type="RefSeq" id="WP_069034334.1">
    <property type="nucleotide sequence ID" value="NZ_MDKC01000032.1"/>
</dbReference>
<proteinExistence type="predicted"/>
<comment type="caution">
    <text evidence="1">The sequence shown here is derived from an EMBL/GenBank/DDBJ whole genome shotgun (WGS) entry which is preliminary data.</text>
</comment>
<protein>
    <submittedName>
        <fullName evidence="1">Uncharacterized protein</fullName>
    </submittedName>
</protein>
<accession>A0ABX2ZQF2</accession>
<gene>
    <name evidence="1" type="ORF">BED47_07840</name>
</gene>
<name>A0ABX2ZQF2_9BACI</name>
<organism evidence="1 2">
    <name type="scientific">Gottfriedia luciferensis</name>
    <dbReference type="NCBI Taxonomy" id="178774"/>
    <lineage>
        <taxon>Bacteria</taxon>
        <taxon>Bacillati</taxon>
        <taxon>Bacillota</taxon>
        <taxon>Bacilli</taxon>
        <taxon>Bacillales</taxon>
        <taxon>Bacillaceae</taxon>
        <taxon>Gottfriedia</taxon>
    </lineage>
</organism>
<evidence type="ECO:0000313" key="1">
    <source>
        <dbReference type="EMBL" id="ODG90940.1"/>
    </source>
</evidence>
<dbReference type="Proteomes" id="UP000094580">
    <property type="component" value="Unassembled WGS sequence"/>
</dbReference>
<sequence length="128" mass="15271">MRLSSRPQTSIRQVSKCFRLLYPLEDQVNNQIQQFVKVSNKIEIVQIFFDTEIIDDNYVKLFKLRDKILQVETSLNWEEFSNLNSVDQELSFIRKLQKVTIEVAKKYKLDLEQIELAFSIILEKIKEN</sequence>
<evidence type="ECO:0000313" key="2">
    <source>
        <dbReference type="Proteomes" id="UP000094580"/>
    </source>
</evidence>
<dbReference type="EMBL" id="MDKC01000032">
    <property type="protein sequence ID" value="ODG90940.1"/>
    <property type="molecule type" value="Genomic_DNA"/>
</dbReference>
<keyword evidence="2" id="KW-1185">Reference proteome</keyword>
<reference evidence="1 2" key="1">
    <citation type="submission" date="2016-07" db="EMBL/GenBank/DDBJ databases">
        <authorList>
            <person name="Townsley L."/>
            <person name="Shank E.A."/>
        </authorList>
    </citation>
    <scope>NUCLEOTIDE SEQUENCE [LARGE SCALE GENOMIC DNA]</scope>
    <source>
        <strain evidence="1 2">CH01</strain>
    </source>
</reference>